<evidence type="ECO:0000313" key="3">
    <source>
        <dbReference type="EMBL" id="AZQ71451.1"/>
    </source>
</evidence>
<dbReference type="EMBL" id="CP034587">
    <property type="protein sequence ID" value="AZQ71451.1"/>
    <property type="molecule type" value="Genomic_DNA"/>
</dbReference>
<dbReference type="SUPFAM" id="SSF69304">
    <property type="entry name" value="Tricorn protease N-terminal domain"/>
    <property type="match status" value="1"/>
</dbReference>
<accession>A0A3S9PGJ4</accession>
<dbReference type="AlphaFoldDB" id="A0A3S9PGJ4"/>
<evidence type="ECO:0008006" key="5">
    <source>
        <dbReference type="Google" id="ProtNLM"/>
    </source>
</evidence>
<feature type="chain" id="PRO_5019383457" description="WD40 repeat domain-containing protein" evidence="2">
    <location>
        <begin position="30"/>
        <end position="349"/>
    </location>
</feature>
<dbReference type="Proteomes" id="UP000267900">
    <property type="component" value="Chromosome"/>
</dbReference>
<dbReference type="RefSeq" id="WP_126914007.1">
    <property type="nucleotide sequence ID" value="NZ_CP034587.1"/>
</dbReference>
<evidence type="ECO:0000256" key="1">
    <source>
        <dbReference type="SAM" id="MobiDB-lite"/>
    </source>
</evidence>
<proteinExistence type="predicted"/>
<evidence type="ECO:0000256" key="2">
    <source>
        <dbReference type="SAM" id="SignalP"/>
    </source>
</evidence>
<protein>
    <recommendedName>
        <fullName evidence="5">WD40 repeat domain-containing protein</fullName>
    </recommendedName>
</protein>
<keyword evidence="4" id="KW-1185">Reference proteome</keyword>
<sequence length="349" mass="36748">MSRSWRPAAVATAVLLGLLIPAGTGTARAEDDAGKRVHARVVGTLEGESVAPAVNRHGDVAFTTKQGDQMVWNATTGERRTLQKVPDAAPSDLTDDGRVVGAHHTDGLILWAADGSVTRIGIPPGQVAVLYGSPRIGEDGTVLLTAYHLVRPDPRRPQPVYMSYRWTPGGGFQLLGAAGEGTTAMAVNDAGLIVGSSGNTAAAWHPDGSVETYAPTPGHTSRTWARGVSDRGVLVGGQQRPGSGGRATPTRWDGPAEPQELTDLGFGGEAAGVNSRGWITGTVHTSATDYRTVPVVWDPHGGPHRLDELLDVPEGGTLADVEAINDRDQLLVRMYTADRKPLDQVVQLH</sequence>
<organism evidence="3 4">
    <name type="scientific">Streptomyces luteoverticillatus</name>
    <name type="common">Streptoverticillium luteoverticillatus</name>
    <dbReference type="NCBI Taxonomy" id="66425"/>
    <lineage>
        <taxon>Bacteria</taxon>
        <taxon>Bacillati</taxon>
        <taxon>Actinomycetota</taxon>
        <taxon>Actinomycetes</taxon>
        <taxon>Kitasatosporales</taxon>
        <taxon>Streptomycetaceae</taxon>
        <taxon>Streptomyces</taxon>
    </lineage>
</organism>
<gene>
    <name evidence="3" type="ORF">EKH77_09745</name>
</gene>
<name>A0A3S9PGJ4_STRLT</name>
<reference evidence="3 4" key="1">
    <citation type="submission" date="2018-12" db="EMBL/GenBank/DDBJ databases">
        <title>The whole draft genome of Streptomyce luteoverticillatus CGMCC 15060.</title>
        <authorList>
            <person name="Feng Z."/>
            <person name="Chen G."/>
            <person name="Zhang J."/>
            <person name="Zhu H."/>
            <person name="Yu X."/>
            <person name="Zhang W."/>
            <person name="Zhang X."/>
        </authorList>
    </citation>
    <scope>NUCLEOTIDE SEQUENCE [LARGE SCALE GENOMIC DNA]</scope>
    <source>
        <strain evidence="3 4">CGMCC 15060</strain>
    </source>
</reference>
<dbReference type="OrthoDB" id="4153404at2"/>
<feature type="signal peptide" evidence="2">
    <location>
        <begin position="1"/>
        <end position="29"/>
    </location>
</feature>
<feature type="region of interest" description="Disordered" evidence="1">
    <location>
        <begin position="233"/>
        <end position="256"/>
    </location>
</feature>
<keyword evidence="2" id="KW-0732">Signal</keyword>
<evidence type="ECO:0000313" key="4">
    <source>
        <dbReference type="Proteomes" id="UP000267900"/>
    </source>
</evidence>